<accession>A0A7V3E764</accession>
<proteinExistence type="predicted"/>
<evidence type="ECO:0008006" key="3">
    <source>
        <dbReference type="Google" id="ProtNLM"/>
    </source>
</evidence>
<comment type="caution">
    <text evidence="2">The sequence shown here is derived from an EMBL/GenBank/DDBJ whole genome shotgun (WGS) entry which is preliminary data.</text>
</comment>
<dbReference type="EMBL" id="DSUJ01000008">
    <property type="protein sequence ID" value="HFI91531.1"/>
    <property type="molecule type" value="Genomic_DNA"/>
</dbReference>
<protein>
    <recommendedName>
        <fullName evidence="3">Periplasmic heavy metal sensor</fullName>
    </recommendedName>
</protein>
<evidence type="ECO:0000313" key="2">
    <source>
        <dbReference type="EMBL" id="HFI91531.1"/>
    </source>
</evidence>
<organism evidence="2">
    <name type="scientific">Ignavibacterium album</name>
    <dbReference type="NCBI Taxonomy" id="591197"/>
    <lineage>
        <taxon>Bacteria</taxon>
        <taxon>Pseudomonadati</taxon>
        <taxon>Ignavibacteriota</taxon>
        <taxon>Ignavibacteria</taxon>
        <taxon>Ignavibacteriales</taxon>
        <taxon>Ignavibacteriaceae</taxon>
        <taxon>Ignavibacterium</taxon>
    </lineage>
</organism>
<keyword evidence="1" id="KW-0175">Coiled coil</keyword>
<sequence>MKNLLLLVLLFIMISNVPAQERREHRMMDSKIEQLEKVKLIEALNLSEDQSVRFFARRNEHRKEIEKLEMRSEELIKQMEDRLDETTDKNLSEQKKLLNEFLDIRIQIENKRKQFILSLNDILSQEQITKLVVFEKRFRDEIRKILMKRKGMPKE</sequence>
<reference evidence="2" key="1">
    <citation type="journal article" date="2020" name="mSystems">
        <title>Genome- and Community-Level Interaction Insights into Carbon Utilization and Element Cycling Functions of Hydrothermarchaeota in Hydrothermal Sediment.</title>
        <authorList>
            <person name="Zhou Z."/>
            <person name="Liu Y."/>
            <person name="Xu W."/>
            <person name="Pan J."/>
            <person name="Luo Z.H."/>
            <person name="Li M."/>
        </authorList>
    </citation>
    <scope>NUCLEOTIDE SEQUENCE [LARGE SCALE GENOMIC DNA]</scope>
    <source>
        <strain evidence="2">SpSt-479</strain>
    </source>
</reference>
<feature type="coiled-coil region" evidence="1">
    <location>
        <begin position="58"/>
        <end position="96"/>
    </location>
</feature>
<dbReference type="Gene3D" id="1.20.120.1490">
    <property type="match status" value="1"/>
</dbReference>
<dbReference type="AlphaFoldDB" id="A0A7V3E764"/>
<evidence type="ECO:0000256" key="1">
    <source>
        <dbReference type="SAM" id="Coils"/>
    </source>
</evidence>
<name>A0A7V3E764_9BACT</name>
<gene>
    <name evidence="2" type="ORF">ENS31_08410</name>
</gene>